<accession>A0A2K8NR49</accession>
<sequence>MNQTQILILDYGSQYTQLLARRIREQAIYTEVISHDLTWNEIQSQYPNVKGLILSGGPASVYSSEAYLLDPEILSSTLPILGICYGFQLLAQLNGGKIETASKQEFGLASLFLTPSESPLMSQVPQVSNVWMSHADYLTILPTDFEVLAHSPEAVAAIGHKSKPWFGLQFHPEVTQTEFGTQVLKNFLFNIVKAEPDWAMNNFIDYQKQKIQEQVGADKVILGLSGGVDSSVAALLINKAIGSQLVCLFVDTGLLRQNEAQEVMHNYEPLGLNVHYIDAKEEFFTALKGIKDPEAKRKIIGRKFIDVFKREAQKIPNVKFLAQGTIYPDVIESAGLGKTAKVIKSHHNVGGLPKELGFTLLEPLKMLFKDEVRLVGKELGLTANLLNRHPFPGPGLGIRVLEEVTPEKVAILQAADAIFREMLTSENLISDSSQAFVVLLPVKSVGVMGDNRTYDYACVLRSVKTIDFMTAEASQLPWNFLANVAQRIINEVPGINRVTYDLTSKPPGTIEWE</sequence>
<evidence type="ECO:0000256" key="5">
    <source>
        <dbReference type="ARBA" id="ARBA00022749"/>
    </source>
</evidence>
<evidence type="ECO:0000256" key="4">
    <source>
        <dbReference type="ARBA" id="ARBA00022741"/>
    </source>
</evidence>
<dbReference type="PROSITE" id="PS51273">
    <property type="entry name" value="GATASE_TYPE_1"/>
    <property type="match status" value="1"/>
</dbReference>
<evidence type="ECO:0000313" key="12">
    <source>
        <dbReference type="Proteomes" id="UP000232222"/>
    </source>
</evidence>
<dbReference type="InterPro" id="IPR004739">
    <property type="entry name" value="GMP_synth_GATase"/>
</dbReference>
<feature type="active site" evidence="9">
    <location>
        <position position="173"/>
    </location>
</feature>
<dbReference type="Gene3D" id="3.40.50.620">
    <property type="entry name" value="HUPs"/>
    <property type="match status" value="1"/>
</dbReference>
<dbReference type="PRINTS" id="PR00099">
    <property type="entry name" value="CPSGATASE"/>
</dbReference>
<evidence type="ECO:0000256" key="7">
    <source>
        <dbReference type="ARBA" id="ARBA00022840"/>
    </source>
</evidence>
<evidence type="ECO:0000256" key="1">
    <source>
        <dbReference type="ARBA" id="ARBA00002332"/>
    </source>
</evidence>
<dbReference type="InterPro" id="IPR022310">
    <property type="entry name" value="NAD/GMP_synthase"/>
</dbReference>
<evidence type="ECO:0000256" key="9">
    <source>
        <dbReference type="HAMAP-Rule" id="MF_00344"/>
    </source>
</evidence>
<dbReference type="SUPFAM" id="SSF52402">
    <property type="entry name" value="Adenine nucleotide alpha hydrolases-like"/>
    <property type="match status" value="1"/>
</dbReference>
<dbReference type="FunFam" id="3.30.300.10:FF:000002">
    <property type="entry name" value="GMP synthase [glutamine-hydrolyzing]"/>
    <property type="match status" value="1"/>
</dbReference>
<comment type="pathway">
    <text evidence="2 9">Purine metabolism; GMP biosynthesis; GMP from XMP (L-Gln route): step 1/1.</text>
</comment>
<feature type="binding site" evidence="10">
    <location>
        <begin position="225"/>
        <end position="231"/>
    </location>
    <ligand>
        <name>ATP</name>
        <dbReference type="ChEBI" id="CHEBI:30616"/>
    </ligand>
</feature>
<reference evidence="11 12" key="1">
    <citation type="submission" date="2017-11" db="EMBL/GenBank/DDBJ databases">
        <title>Genome sequence of Entomoplasma freundtii BARC 318 (ATCC 51999).</title>
        <authorList>
            <person name="Lo W.-S."/>
            <person name="Gasparich G.E."/>
            <person name="Kuo C.-H."/>
        </authorList>
    </citation>
    <scope>NUCLEOTIDE SEQUENCE [LARGE SCALE GENOMIC DNA]</scope>
    <source>
        <strain evidence="11 12">BARC 318</strain>
    </source>
</reference>
<dbReference type="CDD" id="cd01742">
    <property type="entry name" value="GATase1_GMP_Synthase"/>
    <property type="match status" value="1"/>
</dbReference>
<dbReference type="Pfam" id="PF00958">
    <property type="entry name" value="GMP_synt_C"/>
    <property type="match status" value="1"/>
</dbReference>
<comment type="function">
    <text evidence="1 9">Catalyzes the synthesis of GMP from XMP.</text>
</comment>
<dbReference type="KEGG" id="efr:EFREU_v1c02990"/>
<dbReference type="CDD" id="cd01997">
    <property type="entry name" value="GMP_synthase_C"/>
    <property type="match status" value="1"/>
</dbReference>
<dbReference type="InterPro" id="IPR014729">
    <property type="entry name" value="Rossmann-like_a/b/a_fold"/>
</dbReference>
<keyword evidence="7 9" id="KW-0067">ATP-binding</keyword>
<dbReference type="Gene3D" id="3.30.300.10">
    <property type="match status" value="1"/>
</dbReference>
<keyword evidence="3 9" id="KW-0436">Ligase</keyword>
<dbReference type="EMBL" id="CP024962">
    <property type="protein sequence ID" value="ATZ16325.1"/>
    <property type="molecule type" value="Genomic_DNA"/>
</dbReference>
<feature type="active site" description="Nucleophile" evidence="9">
    <location>
        <position position="84"/>
    </location>
</feature>
<dbReference type="FunFam" id="3.40.50.620:FF:000001">
    <property type="entry name" value="GMP synthase [glutamine-hydrolyzing]"/>
    <property type="match status" value="1"/>
</dbReference>
<dbReference type="Gene3D" id="3.40.50.880">
    <property type="match status" value="1"/>
</dbReference>
<dbReference type="PANTHER" id="PTHR11922:SF2">
    <property type="entry name" value="GMP SYNTHASE [GLUTAMINE-HYDROLYZING]"/>
    <property type="match status" value="1"/>
</dbReference>
<keyword evidence="4 9" id="KW-0547">Nucleotide-binding</keyword>
<evidence type="ECO:0000256" key="2">
    <source>
        <dbReference type="ARBA" id="ARBA00005153"/>
    </source>
</evidence>
<dbReference type="HAMAP" id="MF_00344">
    <property type="entry name" value="GMP_synthase"/>
    <property type="match status" value="1"/>
</dbReference>
<comment type="catalytic activity">
    <reaction evidence="9">
        <text>XMP + L-glutamine + ATP + H2O = GMP + L-glutamate + AMP + diphosphate + 2 H(+)</text>
        <dbReference type="Rhea" id="RHEA:11680"/>
        <dbReference type="ChEBI" id="CHEBI:15377"/>
        <dbReference type="ChEBI" id="CHEBI:15378"/>
        <dbReference type="ChEBI" id="CHEBI:29985"/>
        <dbReference type="ChEBI" id="CHEBI:30616"/>
        <dbReference type="ChEBI" id="CHEBI:33019"/>
        <dbReference type="ChEBI" id="CHEBI:57464"/>
        <dbReference type="ChEBI" id="CHEBI:58115"/>
        <dbReference type="ChEBI" id="CHEBI:58359"/>
        <dbReference type="ChEBI" id="CHEBI:456215"/>
        <dbReference type="EC" id="6.3.5.2"/>
    </reaction>
</comment>
<keyword evidence="8 9" id="KW-0315">Glutamine amidotransferase</keyword>
<keyword evidence="5 9" id="KW-0332">GMP biosynthesis</keyword>
<evidence type="ECO:0000256" key="10">
    <source>
        <dbReference type="PROSITE-ProRule" id="PRU00886"/>
    </source>
</evidence>
<dbReference type="OrthoDB" id="9802219at2"/>
<evidence type="ECO:0000256" key="3">
    <source>
        <dbReference type="ARBA" id="ARBA00022598"/>
    </source>
</evidence>
<dbReference type="PROSITE" id="PS51553">
    <property type="entry name" value="GMPS_ATP_PPASE"/>
    <property type="match status" value="1"/>
</dbReference>
<dbReference type="PRINTS" id="PR00097">
    <property type="entry name" value="ANTSNTHASEII"/>
</dbReference>
<dbReference type="InterPro" id="IPR025777">
    <property type="entry name" value="GMPS_ATP_PPase_dom"/>
</dbReference>
<dbReference type="GO" id="GO:0003921">
    <property type="term" value="F:GMP synthase activity"/>
    <property type="evidence" value="ECO:0007669"/>
    <property type="project" value="InterPro"/>
</dbReference>
<gene>
    <name evidence="9 11" type="primary">guaA</name>
    <name evidence="11" type="ORF">EFREU_v1c02990</name>
</gene>
<dbReference type="SUPFAM" id="SSF54810">
    <property type="entry name" value="GMP synthetase C-terminal dimerisation domain"/>
    <property type="match status" value="1"/>
</dbReference>
<dbReference type="PANTHER" id="PTHR11922">
    <property type="entry name" value="GMP SYNTHASE-RELATED"/>
    <property type="match status" value="1"/>
</dbReference>
<dbReference type="UniPathway" id="UPA00189">
    <property type="reaction ID" value="UER00296"/>
</dbReference>
<dbReference type="NCBIfam" id="NF000848">
    <property type="entry name" value="PRK00074.1"/>
    <property type="match status" value="1"/>
</dbReference>
<dbReference type="SUPFAM" id="SSF52317">
    <property type="entry name" value="Class I glutamine amidotransferase-like"/>
    <property type="match status" value="1"/>
</dbReference>
<dbReference type="GO" id="GO:0005524">
    <property type="term" value="F:ATP binding"/>
    <property type="evidence" value="ECO:0007669"/>
    <property type="project" value="UniProtKB-UniRule"/>
</dbReference>
<name>A0A2K8NR49_9MOLU</name>
<keyword evidence="6 9" id="KW-0658">Purine biosynthesis</keyword>
<evidence type="ECO:0000313" key="11">
    <source>
        <dbReference type="EMBL" id="ATZ16325.1"/>
    </source>
</evidence>
<dbReference type="GO" id="GO:0005829">
    <property type="term" value="C:cytosol"/>
    <property type="evidence" value="ECO:0007669"/>
    <property type="project" value="TreeGrafter"/>
</dbReference>
<dbReference type="Proteomes" id="UP000232222">
    <property type="component" value="Chromosome"/>
</dbReference>
<proteinExistence type="inferred from homology"/>
<dbReference type="InterPro" id="IPR001674">
    <property type="entry name" value="GMP_synth_C"/>
</dbReference>
<dbReference type="NCBIfam" id="TIGR00888">
    <property type="entry name" value="guaA_Nterm"/>
    <property type="match status" value="1"/>
</dbReference>
<comment type="subunit">
    <text evidence="9">Homodimer.</text>
</comment>
<protein>
    <recommendedName>
        <fullName evidence="9">GMP synthase [glutamine-hydrolyzing]</fullName>
        <ecNumber evidence="9">6.3.5.2</ecNumber>
    </recommendedName>
    <alternativeName>
        <fullName evidence="9">GMP synthetase</fullName>
    </alternativeName>
    <alternativeName>
        <fullName evidence="9">Glutamine amidotransferase</fullName>
    </alternativeName>
</protein>
<organism evidence="11 12">
    <name type="scientific">Entomoplasma freundtii</name>
    <dbReference type="NCBI Taxonomy" id="74700"/>
    <lineage>
        <taxon>Bacteria</taxon>
        <taxon>Bacillati</taxon>
        <taxon>Mycoplasmatota</taxon>
        <taxon>Mollicutes</taxon>
        <taxon>Entomoplasmatales</taxon>
        <taxon>Entomoplasmataceae</taxon>
        <taxon>Entomoplasma</taxon>
    </lineage>
</organism>
<dbReference type="PRINTS" id="PR00096">
    <property type="entry name" value="GATASE"/>
</dbReference>
<dbReference type="RefSeq" id="WP_100609276.1">
    <property type="nucleotide sequence ID" value="NZ_CP024962.1"/>
</dbReference>
<dbReference type="Pfam" id="PF00117">
    <property type="entry name" value="GATase"/>
    <property type="match status" value="1"/>
</dbReference>
<evidence type="ECO:0000256" key="6">
    <source>
        <dbReference type="ARBA" id="ARBA00022755"/>
    </source>
</evidence>
<dbReference type="InterPro" id="IPR022955">
    <property type="entry name" value="GMP_synthase"/>
</dbReference>
<evidence type="ECO:0000256" key="8">
    <source>
        <dbReference type="ARBA" id="ARBA00022962"/>
    </source>
</evidence>
<dbReference type="EC" id="6.3.5.2" evidence="9"/>
<dbReference type="NCBIfam" id="TIGR00884">
    <property type="entry name" value="guaA_Cterm"/>
    <property type="match status" value="1"/>
</dbReference>
<keyword evidence="12" id="KW-1185">Reference proteome</keyword>
<dbReference type="InterPro" id="IPR017926">
    <property type="entry name" value="GATASE"/>
</dbReference>
<dbReference type="AlphaFoldDB" id="A0A2K8NR49"/>
<dbReference type="Pfam" id="PF02540">
    <property type="entry name" value="NAD_synthase"/>
    <property type="match status" value="1"/>
</dbReference>
<dbReference type="InterPro" id="IPR029062">
    <property type="entry name" value="Class_I_gatase-like"/>
</dbReference>
<feature type="active site" evidence="9">
    <location>
        <position position="171"/>
    </location>
</feature>